<evidence type="ECO:0000313" key="3">
    <source>
        <dbReference type="Proteomes" id="UP000199159"/>
    </source>
</evidence>
<accession>A0A1H0W680</accession>
<name>A0A1H0W680_9BACI</name>
<organism evidence="2 3">
    <name type="scientific">Litchfieldia salsa</name>
    <dbReference type="NCBI Taxonomy" id="930152"/>
    <lineage>
        <taxon>Bacteria</taxon>
        <taxon>Bacillati</taxon>
        <taxon>Bacillota</taxon>
        <taxon>Bacilli</taxon>
        <taxon>Bacillales</taxon>
        <taxon>Bacillaceae</taxon>
        <taxon>Litchfieldia</taxon>
    </lineage>
</organism>
<evidence type="ECO:0000313" key="2">
    <source>
        <dbReference type="EMBL" id="SDP86272.1"/>
    </source>
</evidence>
<proteinExistence type="predicted"/>
<keyword evidence="3" id="KW-1185">Reference proteome</keyword>
<dbReference type="AlphaFoldDB" id="A0A1H0W680"/>
<gene>
    <name evidence="2" type="ORF">SAMN05216565_109121</name>
</gene>
<keyword evidence="1" id="KW-0472">Membrane</keyword>
<dbReference type="OrthoDB" id="2330154at2"/>
<sequence length="315" mass="36735">MKYIITGLVLVIPLCISFLMHLNVFSKALGDANGWLGYWGGYLGALIGAATVYLLTNKQIQAQKELHKETLNGQLKLHESNLIQQRKLQMDSIEESAKVNDQRQRELIIAQLKISKIELIIQDLITIQTLSTERFNSLRHYNQYNVLKKSLVKSIKNKRSRIRAQMILDRKSVTMSKSTITIQLGRLNNIQRKYKRFKLDKALELRKYYLEKIDEILEKETDIRNEIRKHSAKIKSNAMISNFDDELNEYRGYLNNVSEVFYEIVSKDRLSELGFYGLIDFHVDKHLIETNKALNKCKKRLSEELLLFSRGEVKP</sequence>
<feature type="transmembrane region" description="Helical" evidence="1">
    <location>
        <begin position="36"/>
        <end position="55"/>
    </location>
</feature>
<keyword evidence="1" id="KW-0812">Transmembrane</keyword>
<dbReference type="Proteomes" id="UP000199159">
    <property type="component" value="Unassembled WGS sequence"/>
</dbReference>
<keyword evidence="1" id="KW-1133">Transmembrane helix</keyword>
<evidence type="ECO:0000256" key="1">
    <source>
        <dbReference type="SAM" id="Phobius"/>
    </source>
</evidence>
<dbReference type="RefSeq" id="WP_090856806.1">
    <property type="nucleotide sequence ID" value="NZ_FNJU01000009.1"/>
</dbReference>
<dbReference type="EMBL" id="FNJU01000009">
    <property type="protein sequence ID" value="SDP86272.1"/>
    <property type="molecule type" value="Genomic_DNA"/>
</dbReference>
<reference evidence="3" key="1">
    <citation type="submission" date="2016-10" db="EMBL/GenBank/DDBJ databases">
        <authorList>
            <person name="Varghese N."/>
            <person name="Submissions S."/>
        </authorList>
    </citation>
    <scope>NUCLEOTIDE SEQUENCE [LARGE SCALE GENOMIC DNA]</scope>
    <source>
        <strain evidence="3">IBRC-M10078</strain>
    </source>
</reference>
<protein>
    <submittedName>
        <fullName evidence="2">Uncharacterized protein</fullName>
    </submittedName>
</protein>